<evidence type="ECO:0000313" key="2">
    <source>
        <dbReference type="EMBL" id="PNX62731.1"/>
    </source>
</evidence>
<dbReference type="GO" id="GO:0045037">
    <property type="term" value="P:protein import into chloroplast stroma"/>
    <property type="evidence" value="ECO:0007669"/>
    <property type="project" value="TreeGrafter"/>
</dbReference>
<dbReference type="Pfam" id="PF25282">
    <property type="entry name" value="POTRA1_3_Toc75"/>
    <property type="match status" value="1"/>
</dbReference>
<reference evidence="2 3" key="2">
    <citation type="journal article" date="2017" name="Front. Plant Sci.">
        <title>Gene Classification and Mining of Molecular Markers Useful in Red Clover (Trifolium pratense) Breeding.</title>
        <authorList>
            <person name="Istvanek J."/>
            <person name="Dluhosova J."/>
            <person name="Dluhos P."/>
            <person name="Patkova L."/>
            <person name="Nedelnik J."/>
            <person name="Repkova J."/>
        </authorList>
    </citation>
    <scope>NUCLEOTIDE SEQUENCE [LARGE SCALE GENOMIC DNA]</scope>
    <source>
        <strain evidence="3">cv. Tatra</strain>
        <tissue evidence="2">Young leaves</tissue>
    </source>
</reference>
<dbReference type="EMBL" id="ASHM01088393">
    <property type="protein sequence ID" value="PNX62731.1"/>
    <property type="molecule type" value="Genomic_DNA"/>
</dbReference>
<dbReference type="PANTHER" id="PTHR12815:SF42">
    <property type="entry name" value="BACTERIAL SURFACE ANTIGEN (D15) DOMAIN-CONTAINING PROTEIN"/>
    <property type="match status" value="1"/>
</dbReference>
<accession>A0A2K3K8W4</accession>
<proteinExistence type="predicted"/>
<dbReference type="GO" id="GO:0009658">
    <property type="term" value="P:chloroplast organization"/>
    <property type="evidence" value="ECO:0007669"/>
    <property type="project" value="TreeGrafter"/>
</dbReference>
<dbReference type="ExpressionAtlas" id="A0A2K3K8W4">
    <property type="expression patterns" value="baseline"/>
</dbReference>
<gene>
    <name evidence="2" type="ORF">L195_g053131</name>
</gene>
<dbReference type="STRING" id="57577.A0A2K3K8W4"/>
<comment type="caution">
    <text evidence="2">The sequence shown here is derived from an EMBL/GenBank/DDBJ whole genome shotgun (WGS) entry which is preliminary data.</text>
</comment>
<evidence type="ECO:0000259" key="1">
    <source>
        <dbReference type="Pfam" id="PF25282"/>
    </source>
</evidence>
<dbReference type="GO" id="GO:0009707">
    <property type="term" value="C:chloroplast outer membrane"/>
    <property type="evidence" value="ECO:0007669"/>
    <property type="project" value="TreeGrafter"/>
</dbReference>
<dbReference type="Gene3D" id="3.10.20.310">
    <property type="entry name" value="membrane protein fhac"/>
    <property type="match status" value="1"/>
</dbReference>
<dbReference type="InterPro" id="IPR057354">
    <property type="entry name" value="POTRA1_3_Toc75"/>
</dbReference>
<dbReference type="PANTHER" id="PTHR12815">
    <property type="entry name" value="SORTING AND ASSEMBLY MACHINERY SAMM50 PROTEIN FAMILY MEMBER"/>
    <property type="match status" value="1"/>
</dbReference>
<dbReference type="InterPro" id="IPR039910">
    <property type="entry name" value="D15-like"/>
</dbReference>
<dbReference type="AlphaFoldDB" id="A0A2K3K8W4"/>
<evidence type="ECO:0000313" key="3">
    <source>
        <dbReference type="Proteomes" id="UP000236291"/>
    </source>
</evidence>
<dbReference type="Proteomes" id="UP000236291">
    <property type="component" value="Unassembled WGS sequence"/>
</dbReference>
<sequence>MFPGNTFNIEAGKQALRNINSLALFSNIEVNPRPDENSEGGIIVEIKVKELDQKTAEVNTKWSIVPGRGGYPTLASLQPGGTISFEHRNLQGLNRAVSGSITTSNFLNPQDDLAFKLEYAHPYLDGVDNPRDRTLRVSCFNSRKLSPVFTGGPGLDEVPPIWVDRGGVKANITEASYLFFIVM</sequence>
<reference evidence="2 3" key="1">
    <citation type="journal article" date="2014" name="Am. J. Bot.">
        <title>Genome assembly and annotation for red clover (Trifolium pratense; Fabaceae).</title>
        <authorList>
            <person name="Istvanek J."/>
            <person name="Jaros M."/>
            <person name="Krenek A."/>
            <person name="Repkova J."/>
        </authorList>
    </citation>
    <scope>NUCLEOTIDE SEQUENCE [LARGE SCALE GENOMIC DNA]</scope>
    <source>
        <strain evidence="3">cv. Tatra</strain>
        <tissue evidence="2">Young leaves</tissue>
    </source>
</reference>
<feature type="domain" description="Toc75-like POTRA" evidence="1">
    <location>
        <begin position="3"/>
        <end position="50"/>
    </location>
</feature>
<protein>
    <submittedName>
        <fullName evidence="2">Protein TOC75 chloroplastic-like</fullName>
    </submittedName>
</protein>
<organism evidence="2 3">
    <name type="scientific">Trifolium pratense</name>
    <name type="common">Red clover</name>
    <dbReference type="NCBI Taxonomy" id="57577"/>
    <lineage>
        <taxon>Eukaryota</taxon>
        <taxon>Viridiplantae</taxon>
        <taxon>Streptophyta</taxon>
        <taxon>Embryophyta</taxon>
        <taxon>Tracheophyta</taxon>
        <taxon>Spermatophyta</taxon>
        <taxon>Magnoliopsida</taxon>
        <taxon>eudicotyledons</taxon>
        <taxon>Gunneridae</taxon>
        <taxon>Pentapetalae</taxon>
        <taxon>rosids</taxon>
        <taxon>fabids</taxon>
        <taxon>Fabales</taxon>
        <taxon>Fabaceae</taxon>
        <taxon>Papilionoideae</taxon>
        <taxon>50 kb inversion clade</taxon>
        <taxon>NPAAA clade</taxon>
        <taxon>Hologalegina</taxon>
        <taxon>IRL clade</taxon>
        <taxon>Trifolieae</taxon>
        <taxon>Trifolium</taxon>
    </lineage>
</organism>
<name>A0A2K3K8W4_TRIPR</name>